<organism evidence="2 3">
    <name type="scientific">Penicillium italicum</name>
    <name type="common">Blue mold</name>
    <dbReference type="NCBI Taxonomy" id="40296"/>
    <lineage>
        <taxon>Eukaryota</taxon>
        <taxon>Fungi</taxon>
        <taxon>Dikarya</taxon>
        <taxon>Ascomycota</taxon>
        <taxon>Pezizomycotina</taxon>
        <taxon>Eurotiomycetes</taxon>
        <taxon>Eurotiomycetidae</taxon>
        <taxon>Eurotiales</taxon>
        <taxon>Aspergillaceae</taxon>
        <taxon>Penicillium</taxon>
    </lineage>
</organism>
<comment type="caution">
    <text evidence="2">The sequence shown here is derived from an EMBL/GenBank/DDBJ whole genome shotgun (WGS) entry which is preliminary data.</text>
</comment>
<keyword evidence="1" id="KW-1133">Transmembrane helix</keyword>
<evidence type="ECO:0000313" key="3">
    <source>
        <dbReference type="Proteomes" id="UP000030104"/>
    </source>
</evidence>
<evidence type="ECO:0000313" key="2">
    <source>
        <dbReference type="EMBL" id="KGO74606.1"/>
    </source>
</evidence>
<dbReference type="PhylomeDB" id="A0A0A2L626"/>
<gene>
    <name evidence="2" type="ORF">PITC_002510</name>
</gene>
<accession>A0A0A2L626</accession>
<proteinExistence type="predicted"/>
<feature type="transmembrane region" description="Helical" evidence="1">
    <location>
        <begin position="115"/>
        <end position="132"/>
    </location>
</feature>
<keyword evidence="1" id="KW-0472">Membrane</keyword>
<keyword evidence="1" id="KW-0812">Transmembrane</keyword>
<evidence type="ECO:0000256" key="1">
    <source>
        <dbReference type="SAM" id="Phobius"/>
    </source>
</evidence>
<keyword evidence="3" id="KW-1185">Reference proteome</keyword>
<dbReference type="OrthoDB" id="4266594at2759"/>
<dbReference type="EMBL" id="JQGA01000595">
    <property type="protein sequence ID" value="KGO74606.1"/>
    <property type="molecule type" value="Genomic_DNA"/>
</dbReference>
<name>A0A0A2L626_PENIT</name>
<dbReference type="OMA" id="VMYCLNA"/>
<reference evidence="2 3" key="1">
    <citation type="journal article" date="2015" name="Mol. Plant Microbe Interact.">
        <title>Genome, transcriptome, and functional analyses of Penicillium expansum provide new insights into secondary metabolism and pathogenicity.</title>
        <authorList>
            <person name="Ballester A.R."/>
            <person name="Marcet-Houben M."/>
            <person name="Levin E."/>
            <person name="Sela N."/>
            <person name="Selma-Lazaro C."/>
            <person name="Carmona L."/>
            <person name="Wisniewski M."/>
            <person name="Droby S."/>
            <person name="Gonzalez-Candelas L."/>
            <person name="Gabaldon T."/>
        </authorList>
    </citation>
    <scope>NUCLEOTIDE SEQUENCE [LARGE SCALE GENOMIC DNA]</scope>
    <source>
        <strain evidence="2 3">PHI-1</strain>
    </source>
</reference>
<dbReference type="Proteomes" id="UP000030104">
    <property type="component" value="Unassembled WGS sequence"/>
</dbReference>
<protein>
    <submittedName>
        <fullName evidence="2">Uncharacterized protein</fullName>
    </submittedName>
</protein>
<dbReference type="HOGENOM" id="CLU_1917756_0_0_1"/>
<dbReference type="AlphaFoldDB" id="A0A0A2L626"/>
<sequence length="133" mass="14559">MTPPITSTTNGTQLFTQPAECYNSRDTMSAMPSNIDYYNQVPLYQTKDNNRDMKAVLQSCCSNGVWITEDPDPCTAVCHSATSAEARKVMYCLNAQQVVHGTKLEKTSGAVRRPVVGWVSLMVGAMLLSGIFT</sequence>